<dbReference type="PROSITE" id="PS00798">
    <property type="entry name" value="ALDOKETO_REDUCTASE_1"/>
    <property type="match status" value="1"/>
</dbReference>
<dbReference type="PRINTS" id="PR00069">
    <property type="entry name" value="ALDKETRDTASE"/>
</dbReference>
<dbReference type="InterPro" id="IPR018170">
    <property type="entry name" value="Aldo/ket_reductase_CS"/>
</dbReference>
<dbReference type="PIRSF" id="PIRSF000097">
    <property type="entry name" value="AKR"/>
    <property type="match status" value="1"/>
</dbReference>
<evidence type="ECO:0000256" key="1">
    <source>
        <dbReference type="ARBA" id="ARBA00007905"/>
    </source>
</evidence>
<dbReference type="InterPro" id="IPR036812">
    <property type="entry name" value="NAD(P)_OxRdtase_dom_sf"/>
</dbReference>
<evidence type="ECO:0000259" key="4">
    <source>
        <dbReference type="Pfam" id="PF00248"/>
    </source>
</evidence>
<proteinExistence type="inferred from homology"/>
<evidence type="ECO:0000313" key="5">
    <source>
        <dbReference type="EMBL" id="MBC5841370.1"/>
    </source>
</evidence>
<dbReference type="Pfam" id="PF00248">
    <property type="entry name" value="Aldo_ket_red"/>
    <property type="match status" value="1"/>
</dbReference>
<dbReference type="PANTHER" id="PTHR43827:SF3">
    <property type="entry name" value="NADP-DEPENDENT OXIDOREDUCTASE DOMAIN-CONTAINING PROTEIN"/>
    <property type="match status" value="1"/>
</dbReference>
<dbReference type="PANTHER" id="PTHR43827">
    <property type="entry name" value="2,5-DIKETO-D-GLUCONIC ACID REDUCTASE"/>
    <property type="match status" value="1"/>
</dbReference>
<keyword evidence="6" id="KW-1185">Reference proteome</keyword>
<sequence length="281" mass="31848">MEKNFKLNNNITIPSIGFGTWQTPLGQTAIDTIKSAVKAGYRHIDAAAIYKNEKSVGTGIKECGLERKDLFITSKVWNTERGYETTLKAFKKTLHDLQLDYLDLYLIHWPANAQQFTNWKAINSETWSAMEKLHKEGKVRSIGVSNFLPHHLEALLETATIKPAVNQIEYHPGFMQNDCVQFCKSHNILIEGWSPLGRGEVLKNEILIEMGRTYNKSVAQLCIRWALQNQVLPLPKSVTPQRITENFEVFDFEITASDMKIINDMDHPKGGAGLNPDTVTF</sequence>
<organism evidence="5 6">
    <name type="scientific">Flavobacterium kayseriense</name>
    <dbReference type="NCBI Taxonomy" id="2764714"/>
    <lineage>
        <taxon>Bacteria</taxon>
        <taxon>Pseudomonadati</taxon>
        <taxon>Bacteroidota</taxon>
        <taxon>Flavobacteriia</taxon>
        <taxon>Flavobacteriales</taxon>
        <taxon>Flavobacteriaceae</taxon>
        <taxon>Flavobacterium</taxon>
    </lineage>
</organism>
<dbReference type="RefSeq" id="WP_187009956.1">
    <property type="nucleotide sequence ID" value="NZ_JACRUI010000002.1"/>
</dbReference>
<keyword evidence="2" id="KW-0521">NADP</keyword>
<protein>
    <submittedName>
        <fullName evidence="5">Aldo/keto reductase</fullName>
    </submittedName>
</protein>
<dbReference type="Proteomes" id="UP000629963">
    <property type="component" value="Unassembled WGS sequence"/>
</dbReference>
<dbReference type="Gene3D" id="3.20.20.100">
    <property type="entry name" value="NADP-dependent oxidoreductase domain"/>
    <property type="match status" value="1"/>
</dbReference>
<dbReference type="InterPro" id="IPR023210">
    <property type="entry name" value="NADP_OxRdtase_dom"/>
</dbReference>
<comment type="caution">
    <text evidence="5">The sequence shown here is derived from an EMBL/GenBank/DDBJ whole genome shotgun (WGS) entry which is preliminary data.</text>
</comment>
<feature type="domain" description="NADP-dependent oxidoreductase" evidence="4">
    <location>
        <begin position="16"/>
        <end position="265"/>
    </location>
</feature>
<evidence type="ECO:0000256" key="2">
    <source>
        <dbReference type="ARBA" id="ARBA00022857"/>
    </source>
</evidence>
<dbReference type="PROSITE" id="PS00062">
    <property type="entry name" value="ALDOKETO_REDUCTASE_2"/>
    <property type="match status" value="1"/>
</dbReference>
<comment type="similarity">
    <text evidence="1">Belongs to the aldo/keto reductase family.</text>
</comment>
<reference evidence="5 6" key="1">
    <citation type="submission" date="2020-08" db="EMBL/GenBank/DDBJ databases">
        <title>Description of novel Flavobacterium F-380 isolate.</title>
        <authorList>
            <person name="Saticioglu I.B."/>
            <person name="Duman M."/>
            <person name="Altun S."/>
        </authorList>
    </citation>
    <scope>NUCLEOTIDE SEQUENCE [LARGE SCALE GENOMIC DNA]</scope>
    <source>
        <strain evidence="5 6">F-380</strain>
    </source>
</reference>
<evidence type="ECO:0000256" key="3">
    <source>
        <dbReference type="ARBA" id="ARBA00023002"/>
    </source>
</evidence>
<dbReference type="InterPro" id="IPR020471">
    <property type="entry name" value="AKR"/>
</dbReference>
<dbReference type="CDD" id="cd19071">
    <property type="entry name" value="AKR_AKR1-5-like"/>
    <property type="match status" value="1"/>
</dbReference>
<dbReference type="EMBL" id="JACRUJ010000002">
    <property type="protein sequence ID" value="MBC5841370.1"/>
    <property type="molecule type" value="Genomic_DNA"/>
</dbReference>
<gene>
    <name evidence="5" type="ORF">H8R23_08120</name>
</gene>
<accession>A0ABR7J755</accession>
<dbReference type="PROSITE" id="PS00063">
    <property type="entry name" value="ALDOKETO_REDUCTASE_3"/>
    <property type="match status" value="1"/>
</dbReference>
<keyword evidence="3" id="KW-0560">Oxidoreductase</keyword>
<dbReference type="SUPFAM" id="SSF51430">
    <property type="entry name" value="NAD(P)-linked oxidoreductase"/>
    <property type="match status" value="1"/>
</dbReference>
<name>A0ABR7J755_9FLAO</name>
<evidence type="ECO:0000313" key="6">
    <source>
        <dbReference type="Proteomes" id="UP000629963"/>
    </source>
</evidence>